<evidence type="ECO:0000313" key="2">
    <source>
        <dbReference type="EMBL" id="GGO95571.1"/>
    </source>
</evidence>
<dbReference type="RefSeq" id="WP_189134325.1">
    <property type="nucleotide sequence ID" value="NZ_BMMS01000026.1"/>
</dbReference>
<name>A0A917ZWJ9_9ACTN</name>
<sequence length="453" mass="47034">MTAPLALVPFAGEGSRTAALVGRLVEGPLTRPRVAVRLSVGGTGLLALTAACAPNNHTLDVRLPLSLPFPMPGLVSTLLTFSALVLSGLGLAGMLGAAKRGWSPSPRTLRRAGVAAVAVFVGLTPVGSADMASYAAYGRIAAMGADPYVSTPADLGGAYASLVSDVWVHTPSVYGPMATWAQAGAALIGGVHPWVTIWILMIANGAVFLAVGQLLLRTCEDKVRAGLLWVANPILIGQLVAGGHLDTYMAALAVCAVHQLRRGTRLRHDVFAGVLIGLACGFKVSAVLLGAGLAWPVLRDNGPWRVVRLALTAALTLVGLYGAYGLHALAPLSAASGLVSDLSPWGVLRSLGGTVVGPAVVAAVISALWPVLMLAMTPVIRRRVLREPADTVTGPLVLNCAWLLVAPWTMPWYTAMAWALAARLPRNPLVPWLTVATVSLALLHNSGGHGWTW</sequence>
<feature type="transmembrane region" description="Helical" evidence="1">
    <location>
        <begin position="74"/>
        <end position="97"/>
    </location>
</feature>
<organism evidence="2 3">
    <name type="scientific">Wenjunlia tyrosinilytica</name>
    <dbReference type="NCBI Taxonomy" id="1544741"/>
    <lineage>
        <taxon>Bacteria</taxon>
        <taxon>Bacillati</taxon>
        <taxon>Actinomycetota</taxon>
        <taxon>Actinomycetes</taxon>
        <taxon>Kitasatosporales</taxon>
        <taxon>Streptomycetaceae</taxon>
        <taxon>Wenjunlia</taxon>
    </lineage>
</organism>
<feature type="transmembrane region" description="Helical" evidence="1">
    <location>
        <begin position="223"/>
        <end position="241"/>
    </location>
</feature>
<dbReference type="EMBL" id="BMMS01000026">
    <property type="protein sequence ID" value="GGO95571.1"/>
    <property type="molecule type" value="Genomic_DNA"/>
</dbReference>
<evidence type="ECO:0000256" key="1">
    <source>
        <dbReference type="SAM" id="Phobius"/>
    </source>
</evidence>
<accession>A0A917ZWJ9</accession>
<proteinExistence type="predicted"/>
<protein>
    <recommendedName>
        <fullName evidence="4">DUF2029 domain-containing protein</fullName>
    </recommendedName>
</protein>
<keyword evidence="1" id="KW-0812">Transmembrane</keyword>
<feature type="transmembrane region" description="Helical" evidence="1">
    <location>
        <begin position="270"/>
        <end position="297"/>
    </location>
</feature>
<dbReference type="Proteomes" id="UP000641932">
    <property type="component" value="Unassembled WGS sequence"/>
</dbReference>
<reference evidence="2" key="2">
    <citation type="submission" date="2020-09" db="EMBL/GenBank/DDBJ databases">
        <authorList>
            <person name="Sun Q."/>
            <person name="Zhou Y."/>
        </authorList>
    </citation>
    <scope>NUCLEOTIDE SEQUENCE</scope>
    <source>
        <strain evidence="2">CGMCC 4.7201</strain>
    </source>
</reference>
<gene>
    <name evidence="2" type="ORF">GCM10012280_53070</name>
</gene>
<feature type="transmembrane region" description="Helical" evidence="1">
    <location>
        <begin position="109"/>
        <end position="127"/>
    </location>
</feature>
<evidence type="ECO:0000313" key="3">
    <source>
        <dbReference type="Proteomes" id="UP000641932"/>
    </source>
</evidence>
<feature type="transmembrane region" description="Helical" evidence="1">
    <location>
        <begin position="396"/>
        <end position="421"/>
    </location>
</feature>
<feature type="transmembrane region" description="Helical" evidence="1">
    <location>
        <begin position="309"/>
        <end position="330"/>
    </location>
</feature>
<reference evidence="2" key="1">
    <citation type="journal article" date="2014" name="Int. J. Syst. Evol. Microbiol.">
        <title>Complete genome sequence of Corynebacterium casei LMG S-19264T (=DSM 44701T), isolated from a smear-ripened cheese.</title>
        <authorList>
            <consortium name="US DOE Joint Genome Institute (JGI-PGF)"/>
            <person name="Walter F."/>
            <person name="Albersmeier A."/>
            <person name="Kalinowski J."/>
            <person name="Ruckert C."/>
        </authorList>
    </citation>
    <scope>NUCLEOTIDE SEQUENCE</scope>
    <source>
        <strain evidence="2">CGMCC 4.7201</strain>
    </source>
</reference>
<evidence type="ECO:0008006" key="4">
    <source>
        <dbReference type="Google" id="ProtNLM"/>
    </source>
</evidence>
<keyword evidence="1" id="KW-1133">Transmembrane helix</keyword>
<keyword evidence="1" id="KW-0472">Membrane</keyword>
<dbReference type="Pfam" id="PF26314">
    <property type="entry name" value="MptA_B_family"/>
    <property type="match status" value="1"/>
</dbReference>
<feature type="transmembrane region" description="Helical" evidence="1">
    <location>
        <begin position="350"/>
        <end position="375"/>
    </location>
</feature>
<keyword evidence="3" id="KW-1185">Reference proteome</keyword>
<feature type="transmembrane region" description="Helical" evidence="1">
    <location>
        <begin position="195"/>
        <end position="216"/>
    </location>
</feature>
<comment type="caution">
    <text evidence="2">The sequence shown here is derived from an EMBL/GenBank/DDBJ whole genome shotgun (WGS) entry which is preliminary data.</text>
</comment>
<dbReference type="AlphaFoldDB" id="A0A917ZWJ9"/>